<dbReference type="EMBL" id="CANUEZ050000192">
    <property type="protein sequence ID" value="CAM0512024.1"/>
    <property type="molecule type" value="Genomic_DNA"/>
</dbReference>
<organism evidence="2 3">
    <name type="scientific">Fasciola hepatica</name>
    <name type="common">Liver fluke</name>
    <dbReference type="NCBI Taxonomy" id="6192"/>
    <lineage>
        <taxon>Eukaryota</taxon>
        <taxon>Metazoa</taxon>
        <taxon>Spiralia</taxon>
        <taxon>Lophotrochozoa</taxon>
        <taxon>Platyhelminthes</taxon>
        <taxon>Trematoda</taxon>
        <taxon>Digenea</taxon>
        <taxon>Plagiorchiida</taxon>
        <taxon>Echinostomata</taxon>
        <taxon>Echinostomatoidea</taxon>
        <taxon>Fasciolidae</taxon>
        <taxon>Fasciola</taxon>
    </lineage>
</organism>
<dbReference type="AlphaFoldDB" id="A0ABC9HIC7"/>
<reference evidence="2 3" key="1">
    <citation type="submission" date="2024-08" db="EMBL/GenBank/DDBJ databases">
        <authorList>
            <person name="Paterson S."/>
        </authorList>
    </citation>
    <scope>NUCLEOTIDE SEQUENCE [LARGE SCALE GENOMIC DNA]</scope>
</reference>
<name>A0ABC9HIC7_FASHE</name>
<feature type="region of interest" description="Disordered" evidence="1">
    <location>
        <begin position="1"/>
        <end position="44"/>
    </location>
</feature>
<sequence>MNMQESTTVGTDSSTTENASGSSTTESSTMQTNSDTTVSLTTRVPAQTYNDYGSADDDIAMSVKYCDQQKRNKLYRSNATHLTWI</sequence>
<proteinExistence type="predicted"/>
<dbReference type="Proteomes" id="UP001189180">
    <property type="component" value="Unassembled WGS sequence"/>
</dbReference>
<gene>
    <name evidence="2" type="ORF">FHB240107_LOCUS4447</name>
</gene>
<evidence type="ECO:0000313" key="3">
    <source>
        <dbReference type="Proteomes" id="UP001189180"/>
    </source>
</evidence>
<keyword evidence="3" id="KW-1185">Reference proteome</keyword>
<evidence type="ECO:0000256" key="1">
    <source>
        <dbReference type="SAM" id="MobiDB-lite"/>
    </source>
</evidence>
<accession>A0ABC9HIC7</accession>
<protein>
    <submittedName>
        <fullName evidence="2">Uncharacterized protein</fullName>
    </submittedName>
</protein>
<comment type="caution">
    <text evidence="2">The sequence shown here is derived from an EMBL/GenBank/DDBJ whole genome shotgun (WGS) entry which is preliminary data.</text>
</comment>
<evidence type="ECO:0000313" key="2">
    <source>
        <dbReference type="EMBL" id="CAM0512024.1"/>
    </source>
</evidence>